<dbReference type="EMBL" id="FQXE01000005">
    <property type="protein sequence ID" value="SHH81866.1"/>
    <property type="molecule type" value="Genomic_DNA"/>
</dbReference>
<dbReference type="RefSeq" id="WP_245801237.1">
    <property type="nucleotide sequence ID" value="NZ_FQXE01000005.1"/>
</dbReference>
<evidence type="ECO:0000313" key="5">
    <source>
        <dbReference type="Proteomes" id="UP000184226"/>
    </source>
</evidence>
<dbReference type="PANTHER" id="PTHR43619:SF2">
    <property type="entry name" value="S-ADENOSYL-L-METHIONINE-DEPENDENT METHYLTRANSFERASES SUPERFAMILY PROTEIN"/>
    <property type="match status" value="1"/>
</dbReference>
<evidence type="ECO:0000313" key="4">
    <source>
        <dbReference type="EMBL" id="SHH81866.1"/>
    </source>
</evidence>
<dbReference type="InterPro" id="IPR007213">
    <property type="entry name" value="Ppm1/Ppm2/Tcmp"/>
</dbReference>
<feature type="compositionally biased region" description="Low complexity" evidence="3">
    <location>
        <begin position="43"/>
        <end position="55"/>
    </location>
</feature>
<protein>
    <submittedName>
        <fullName evidence="4">O-Methyltransferase involved in polyketide biosynthesis</fullName>
    </submittedName>
</protein>
<accession>A0A1M5W2X0</accession>
<dbReference type="AlphaFoldDB" id="A0A1M5W2X0"/>
<evidence type="ECO:0000256" key="3">
    <source>
        <dbReference type="SAM" id="MobiDB-lite"/>
    </source>
</evidence>
<sequence>MNGPAAMNGPVAGQATEEQMQLALDYPAMDKASIEGVTPPQTASPAGAAGPEVPAVPAVPARPPISAVSSTLRIPLAARALGDALFPEMAAADAYAGRALEALGDDGQQWLSDRHSVYGVLARTRRFRELAADYLRGRPDGHIVNLGCGLSHYVQWLDNGQATMTDADLPEVLALRRALLPAPAERYSLKELDLTAANWWDGLGLPAARSGAPVFLFSEGVLMYLQPREVDAVLATFGERAPAGSLFAFDAICWLAAGRAKRHPSIRHTEAQFHWGPRKLADLLRPQPRLKLYAIHRIMEGYGLPYSLFAPVFRALTGVPFYALYVLSVS</sequence>
<dbReference type="InterPro" id="IPR029063">
    <property type="entry name" value="SAM-dependent_MTases_sf"/>
</dbReference>
<name>A0A1M5W2X0_9BURK</name>
<keyword evidence="2 4" id="KW-0808">Transferase</keyword>
<dbReference type="STRING" id="658167.SAMN04488135_10565"/>
<dbReference type="Proteomes" id="UP000184226">
    <property type="component" value="Unassembled WGS sequence"/>
</dbReference>
<dbReference type="Gene3D" id="3.40.50.150">
    <property type="entry name" value="Vaccinia Virus protein VP39"/>
    <property type="match status" value="1"/>
</dbReference>
<dbReference type="Pfam" id="PF04072">
    <property type="entry name" value="LCM"/>
    <property type="match status" value="1"/>
</dbReference>
<reference evidence="4 5" key="1">
    <citation type="submission" date="2016-11" db="EMBL/GenBank/DDBJ databases">
        <authorList>
            <person name="Jaros S."/>
            <person name="Januszkiewicz K."/>
            <person name="Wedrychowicz H."/>
        </authorList>
    </citation>
    <scope>NUCLEOTIDE SEQUENCE [LARGE SCALE GENOMIC DNA]</scope>
    <source>
        <strain evidence="4 5">CGMCC 1.10190</strain>
    </source>
</reference>
<dbReference type="GO" id="GO:0032259">
    <property type="term" value="P:methylation"/>
    <property type="evidence" value="ECO:0007669"/>
    <property type="project" value="UniProtKB-KW"/>
</dbReference>
<dbReference type="SUPFAM" id="SSF53335">
    <property type="entry name" value="S-adenosyl-L-methionine-dependent methyltransferases"/>
    <property type="match status" value="1"/>
</dbReference>
<dbReference type="GO" id="GO:0008168">
    <property type="term" value="F:methyltransferase activity"/>
    <property type="evidence" value="ECO:0007669"/>
    <property type="project" value="UniProtKB-KW"/>
</dbReference>
<gene>
    <name evidence="4" type="ORF">SAMN04488135_10565</name>
</gene>
<proteinExistence type="predicted"/>
<evidence type="ECO:0000256" key="1">
    <source>
        <dbReference type="ARBA" id="ARBA00022603"/>
    </source>
</evidence>
<keyword evidence="1 4" id="KW-0489">Methyltransferase</keyword>
<dbReference type="PANTHER" id="PTHR43619">
    <property type="entry name" value="S-ADENOSYL-L-METHIONINE-DEPENDENT METHYLTRANSFERASE YKTD-RELATED"/>
    <property type="match status" value="1"/>
</dbReference>
<evidence type="ECO:0000256" key="2">
    <source>
        <dbReference type="ARBA" id="ARBA00022679"/>
    </source>
</evidence>
<feature type="region of interest" description="Disordered" evidence="3">
    <location>
        <begin position="34"/>
        <end position="55"/>
    </location>
</feature>
<keyword evidence="5" id="KW-1185">Reference proteome</keyword>
<organism evidence="4 5">
    <name type="scientific">Pollutimonas bauzanensis</name>
    <dbReference type="NCBI Taxonomy" id="658167"/>
    <lineage>
        <taxon>Bacteria</taxon>
        <taxon>Pseudomonadati</taxon>
        <taxon>Pseudomonadota</taxon>
        <taxon>Betaproteobacteria</taxon>
        <taxon>Burkholderiales</taxon>
        <taxon>Alcaligenaceae</taxon>
        <taxon>Pollutimonas</taxon>
    </lineage>
</organism>